<dbReference type="EMBL" id="WNNK01000003">
    <property type="protein sequence ID" value="MUF03715.1"/>
    <property type="molecule type" value="Genomic_DNA"/>
</dbReference>
<feature type="transmembrane region" description="Helical" evidence="1">
    <location>
        <begin position="12"/>
        <end position="32"/>
    </location>
</feature>
<keyword evidence="1" id="KW-0812">Transmembrane</keyword>
<dbReference type="OrthoDB" id="6819935at2"/>
<gene>
    <name evidence="2" type="ORF">GNF76_05185</name>
</gene>
<evidence type="ECO:0000313" key="2">
    <source>
        <dbReference type="EMBL" id="MUF03715.1"/>
    </source>
</evidence>
<proteinExistence type="predicted"/>
<accession>A0A6I3W0R5</accession>
<organism evidence="2 3">
    <name type="scientific">Pseudomonas spelaei</name>
    <dbReference type="NCBI Taxonomy" id="1055469"/>
    <lineage>
        <taxon>Bacteria</taxon>
        <taxon>Pseudomonadati</taxon>
        <taxon>Pseudomonadota</taxon>
        <taxon>Gammaproteobacteria</taxon>
        <taxon>Pseudomonadales</taxon>
        <taxon>Pseudomonadaceae</taxon>
        <taxon>Pseudomonas</taxon>
    </lineage>
</organism>
<dbReference type="InterPro" id="IPR021326">
    <property type="entry name" value="DUF2931"/>
</dbReference>
<reference evidence="2 3" key="1">
    <citation type="submission" date="2019-11" db="EMBL/GenBank/DDBJ databases">
        <title>Pseudomonas karstica sp. nov. and Pseudomonas spelaei sp. nov. from karst caves.</title>
        <authorList>
            <person name="Zeman M."/>
        </authorList>
    </citation>
    <scope>NUCLEOTIDE SEQUENCE [LARGE SCALE GENOMIC DNA]</scope>
    <source>
        <strain evidence="2 3">CCM 7893</strain>
    </source>
</reference>
<dbReference type="PROSITE" id="PS51257">
    <property type="entry name" value="PROKAR_LIPOPROTEIN"/>
    <property type="match status" value="1"/>
</dbReference>
<protein>
    <submittedName>
        <fullName evidence="2">DUF2931 family protein</fullName>
    </submittedName>
</protein>
<keyword evidence="1" id="KW-1133">Transmembrane helix</keyword>
<comment type="caution">
    <text evidence="2">The sequence shown here is derived from an EMBL/GenBank/DDBJ whole genome shotgun (WGS) entry which is preliminary data.</text>
</comment>
<dbReference type="AlphaFoldDB" id="A0A6I3W0R5"/>
<dbReference type="Proteomes" id="UP000438196">
    <property type="component" value="Unassembled WGS sequence"/>
</dbReference>
<name>A0A6I3W0R5_9PSED</name>
<keyword evidence="1" id="KW-0472">Membrane</keyword>
<keyword evidence="3" id="KW-1185">Reference proteome</keyword>
<evidence type="ECO:0000256" key="1">
    <source>
        <dbReference type="SAM" id="Phobius"/>
    </source>
</evidence>
<dbReference type="Pfam" id="PF11153">
    <property type="entry name" value="DUF2931"/>
    <property type="match status" value="1"/>
</dbReference>
<sequence>MLFDKTISRWRYVKVKSPIAVIVYVLFCFSLVGCKSKNMPDAYSWSGTVSAPQEYPVEVYSGAIIAEDFTYGFDAIWGTQNTGWGSQGGTMTTGVERKGVPYQLEFTWYSLVERKFYTGKWDLDKERIKSLFDEGFIDQDTHKKDTYNTFVVGLAPEGRVVLWMSGAGNQKEVGVFKAPVTVLTKDGAYDNARYMFKDGYADRMLNDPSYKTFNPDVRKKIETQGYPSAGIYNTYRDKYSWRPVVVLQEGGQWIDFGFSAYNGEQENLFGKSLLDNQYEKRAIPKFCGFYWRDKNNRYGVWIDAFDEKEIFDLFQKLGKEKNIDLVVKINADNTRLSLSLRSGEQEFPVGKAKVRLSRKIE</sequence>
<evidence type="ECO:0000313" key="3">
    <source>
        <dbReference type="Proteomes" id="UP000438196"/>
    </source>
</evidence>